<feature type="domain" description="Molybdopterin cofactor biosynthesis C (MoaC)" evidence="7">
    <location>
        <begin position="1"/>
        <end position="135"/>
    </location>
</feature>
<dbReference type="NCBIfam" id="NF006870">
    <property type="entry name" value="PRK09364.1"/>
    <property type="match status" value="1"/>
</dbReference>
<dbReference type="InterPro" id="IPR002820">
    <property type="entry name" value="Mopterin_CF_biosynth-C_dom"/>
</dbReference>
<evidence type="ECO:0000256" key="4">
    <source>
        <dbReference type="ARBA" id="ARBA00023150"/>
    </source>
</evidence>
<dbReference type="NCBIfam" id="TIGR00581">
    <property type="entry name" value="moaC"/>
    <property type="match status" value="1"/>
</dbReference>
<dbReference type="GO" id="GO:0006777">
    <property type="term" value="P:Mo-molybdopterin cofactor biosynthetic process"/>
    <property type="evidence" value="ECO:0007669"/>
    <property type="project" value="UniProtKB-KW"/>
</dbReference>
<comment type="catalytic activity">
    <reaction evidence="1">
        <text>(8S)-3',8-cyclo-7,8-dihydroguanosine 5'-triphosphate = cyclic pyranopterin phosphate + diphosphate</text>
        <dbReference type="Rhea" id="RHEA:49580"/>
        <dbReference type="ChEBI" id="CHEBI:33019"/>
        <dbReference type="ChEBI" id="CHEBI:59648"/>
        <dbReference type="ChEBI" id="CHEBI:131766"/>
        <dbReference type="EC" id="4.6.1.17"/>
    </reaction>
</comment>
<dbReference type="EMBL" id="JALPRX010000014">
    <property type="protein sequence ID" value="MCK8783531.1"/>
    <property type="molecule type" value="Genomic_DNA"/>
</dbReference>
<comment type="function">
    <text evidence="6">Catalyzes the conversion of (8S)-3',8-cyclo-7,8-dihydroguanosine 5'-triphosphate to cyclic pyranopterin monophosphate (cPMP).</text>
</comment>
<evidence type="ECO:0000256" key="5">
    <source>
        <dbReference type="ARBA" id="ARBA00023239"/>
    </source>
</evidence>
<evidence type="ECO:0000256" key="6">
    <source>
        <dbReference type="ARBA" id="ARBA00055087"/>
    </source>
</evidence>
<keyword evidence="4" id="KW-0501">Molybdenum cofactor biosynthesis</keyword>
<name>A0A9X1Y4U0_9PROT</name>
<dbReference type="PANTHER" id="PTHR22960">
    <property type="entry name" value="MOLYBDOPTERIN COFACTOR SYNTHESIS PROTEIN A"/>
    <property type="match status" value="1"/>
</dbReference>
<dbReference type="InterPro" id="IPR047594">
    <property type="entry name" value="MoaC_bact/euk"/>
</dbReference>
<dbReference type="EC" id="4.6.1.17" evidence="3"/>
<comment type="pathway">
    <text evidence="2">Cofactor biosynthesis; molybdopterin biosynthesis.</text>
</comment>
<accession>A0A9X1Y4U0</accession>
<dbReference type="AlphaFoldDB" id="A0A9X1Y4U0"/>
<keyword evidence="5 8" id="KW-0456">Lyase</keyword>
<proteinExistence type="predicted"/>
<dbReference type="GO" id="GO:0061799">
    <property type="term" value="F:cyclic pyranopterin monophosphate synthase activity"/>
    <property type="evidence" value="ECO:0007669"/>
    <property type="project" value="UniProtKB-EC"/>
</dbReference>
<sequence>MVDVSAKAETRRSATARGAVVMAPATLDRIREGAVGKGDVLGVARLAGIMAAKRTGELIPLCHPLALSAVTVELEPGPPDRLLLSATATLVGRTGVEMEALTAVTVAALTVYDMCKAIDRGMRIEAVRLTHKSGGKSGPYEAS</sequence>
<dbReference type="CDD" id="cd01420">
    <property type="entry name" value="MoaC_PE"/>
    <property type="match status" value="1"/>
</dbReference>
<dbReference type="Gene3D" id="3.30.70.640">
    <property type="entry name" value="Molybdopterin cofactor biosynthesis C (MoaC) domain"/>
    <property type="match status" value="1"/>
</dbReference>
<comment type="caution">
    <text evidence="8">The sequence shown here is derived from an EMBL/GenBank/DDBJ whole genome shotgun (WGS) entry which is preliminary data.</text>
</comment>
<evidence type="ECO:0000313" key="9">
    <source>
        <dbReference type="Proteomes" id="UP001139516"/>
    </source>
</evidence>
<evidence type="ECO:0000256" key="3">
    <source>
        <dbReference type="ARBA" id="ARBA00012575"/>
    </source>
</evidence>
<organism evidence="8 9">
    <name type="scientific">Roseomonas acroporae</name>
    <dbReference type="NCBI Taxonomy" id="2937791"/>
    <lineage>
        <taxon>Bacteria</taxon>
        <taxon>Pseudomonadati</taxon>
        <taxon>Pseudomonadota</taxon>
        <taxon>Alphaproteobacteria</taxon>
        <taxon>Acetobacterales</taxon>
        <taxon>Roseomonadaceae</taxon>
        <taxon>Roseomonas</taxon>
    </lineage>
</organism>
<keyword evidence="9" id="KW-1185">Reference proteome</keyword>
<dbReference type="InterPro" id="IPR036522">
    <property type="entry name" value="MoaC_sf"/>
</dbReference>
<dbReference type="Proteomes" id="UP001139516">
    <property type="component" value="Unassembled WGS sequence"/>
</dbReference>
<dbReference type="GO" id="GO:0061798">
    <property type="term" value="F:GTP 3',8'-cyclase activity"/>
    <property type="evidence" value="ECO:0007669"/>
    <property type="project" value="TreeGrafter"/>
</dbReference>
<dbReference type="InterPro" id="IPR050105">
    <property type="entry name" value="MoCo_biosynth_MoaA/MoaC"/>
</dbReference>
<dbReference type="PANTHER" id="PTHR22960:SF0">
    <property type="entry name" value="MOLYBDENUM COFACTOR BIOSYNTHESIS PROTEIN 1"/>
    <property type="match status" value="1"/>
</dbReference>
<reference evidence="8" key="1">
    <citation type="submission" date="2022-04" db="EMBL/GenBank/DDBJ databases">
        <title>Roseomonas acroporae sp. nov., isolated from coral Acropora digitifera.</title>
        <authorList>
            <person name="Sun H."/>
        </authorList>
    </citation>
    <scope>NUCLEOTIDE SEQUENCE</scope>
    <source>
        <strain evidence="8">NAR14</strain>
    </source>
</reference>
<evidence type="ECO:0000256" key="2">
    <source>
        <dbReference type="ARBA" id="ARBA00005046"/>
    </source>
</evidence>
<dbReference type="Pfam" id="PF01967">
    <property type="entry name" value="MoaC"/>
    <property type="match status" value="1"/>
</dbReference>
<evidence type="ECO:0000313" key="8">
    <source>
        <dbReference type="EMBL" id="MCK8783531.1"/>
    </source>
</evidence>
<gene>
    <name evidence="8" type="primary">moaC</name>
    <name evidence="8" type="ORF">M0638_03940</name>
</gene>
<evidence type="ECO:0000256" key="1">
    <source>
        <dbReference type="ARBA" id="ARBA00001637"/>
    </source>
</evidence>
<evidence type="ECO:0000259" key="7">
    <source>
        <dbReference type="Pfam" id="PF01967"/>
    </source>
</evidence>
<dbReference type="SUPFAM" id="SSF55040">
    <property type="entry name" value="Molybdenum cofactor biosynthesis protein C, MoaC"/>
    <property type="match status" value="1"/>
</dbReference>
<protein>
    <recommendedName>
        <fullName evidence="3">cyclic pyranopterin monophosphate synthase</fullName>
        <ecNumber evidence="3">4.6.1.17</ecNumber>
    </recommendedName>
</protein>
<dbReference type="InterPro" id="IPR023045">
    <property type="entry name" value="MoaC"/>
</dbReference>